<dbReference type="AlphaFoldDB" id="A0A0D0E6N0"/>
<reference evidence="2" key="2">
    <citation type="submission" date="2015-01" db="EMBL/GenBank/DDBJ databases">
        <title>Evolutionary Origins and Diversification of the Mycorrhizal Mutualists.</title>
        <authorList>
            <consortium name="DOE Joint Genome Institute"/>
            <consortium name="Mycorrhizal Genomics Consortium"/>
            <person name="Kohler A."/>
            <person name="Kuo A."/>
            <person name="Nagy L.G."/>
            <person name="Floudas D."/>
            <person name="Copeland A."/>
            <person name="Barry K.W."/>
            <person name="Cichocki N."/>
            <person name="Veneault-Fourrey C."/>
            <person name="LaButti K."/>
            <person name="Lindquist E.A."/>
            <person name="Lipzen A."/>
            <person name="Lundell T."/>
            <person name="Morin E."/>
            <person name="Murat C."/>
            <person name="Riley R."/>
            <person name="Ohm R."/>
            <person name="Sun H."/>
            <person name="Tunlid A."/>
            <person name="Henrissat B."/>
            <person name="Grigoriev I.V."/>
            <person name="Hibbett D.S."/>
            <person name="Martin F."/>
        </authorList>
    </citation>
    <scope>NUCLEOTIDE SEQUENCE [LARGE SCALE GENOMIC DNA]</scope>
    <source>
        <strain evidence="2">Ve08.2h10</strain>
    </source>
</reference>
<gene>
    <name evidence="1" type="ORF">PAXRUDRAFT_516777</name>
</gene>
<name>A0A0D0E6N0_9AGAM</name>
<dbReference type="Pfam" id="PF01866">
    <property type="entry name" value="Diphthamide_syn"/>
    <property type="match status" value="1"/>
</dbReference>
<dbReference type="SFLD" id="SFLDS00032">
    <property type="entry name" value="Radical_SAM_3-amino-3-carboxyp"/>
    <property type="match status" value="1"/>
</dbReference>
<evidence type="ECO:0008006" key="3">
    <source>
        <dbReference type="Google" id="ProtNLM"/>
    </source>
</evidence>
<dbReference type="PANTHER" id="PTHR10762:SF2">
    <property type="entry name" value="2-(3-AMINO-3-CARBOXYPROPYL)HISTIDINE SYNTHASE SUBUNIT 2"/>
    <property type="match status" value="1"/>
</dbReference>
<evidence type="ECO:0000313" key="1">
    <source>
        <dbReference type="EMBL" id="KIK93395.1"/>
    </source>
</evidence>
<keyword evidence="2" id="KW-1185">Reference proteome</keyword>
<dbReference type="OrthoDB" id="449241at2759"/>
<dbReference type="PANTHER" id="PTHR10762">
    <property type="entry name" value="DIPHTHAMIDE BIOSYNTHESIS PROTEIN"/>
    <property type="match status" value="1"/>
</dbReference>
<dbReference type="HOGENOM" id="CLU_1289315_0_0_1"/>
<dbReference type="InterPro" id="IPR042263">
    <property type="entry name" value="DPH1/DPH2_1"/>
</dbReference>
<sequence length="214" mass="24373">MNLRTSAQRLGYSAFSEFYEIQIIARHDHRWRWRFQEALQFDDELLHDFVPLYRLLKQRASDAHGLYVLSDRSYGSCCVDEVVAQHVDADMVVHSGHACMSKLHKPFDTTLPVSAPWKHPCPQEDARLALGCAHEYTNAGASAFFEGHHRPESWDVDLSRHDRGLRLLVMCGPEEFGQGVIPVIEKVATTTHVAWMVIRGRVKVVLVESLHGDD</sequence>
<protein>
    <recommendedName>
        <fullName evidence="3">2-(3-amino-3-carboxypropyl)histidine synthase</fullName>
    </recommendedName>
</protein>
<dbReference type="InParanoid" id="A0A0D0E6N0"/>
<dbReference type="GO" id="GO:0017183">
    <property type="term" value="P:protein histidyl modification to diphthamide"/>
    <property type="evidence" value="ECO:0007669"/>
    <property type="project" value="InterPro"/>
</dbReference>
<dbReference type="Proteomes" id="UP000054538">
    <property type="component" value="Unassembled WGS sequence"/>
</dbReference>
<dbReference type="InterPro" id="IPR016435">
    <property type="entry name" value="DPH1/DPH2"/>
</dbReference>
<reference evidence="1 2" key="1">
    <citation type="submission" date="2014-04" db="EMBL/GenBank/DDBJ databases">
        <authorList>
            <consortium name="DOE Joint Genome Institute"/>
            <person name="Kuo A."/>
            <person name="Kohler A."/>
            <person name="Jargeat P."/>
            <person name="Nagy L.G."/>
            <person name="Floudas D."/>
            <person name="Copeland A."/>
            <person name="Barry K.W."/>
            <person name="Cichocki N."/>
            <person name="Veneault-Fourrey C."/>
            <person name="LaButti K."/>
            <person name="Lindquist E.A."/>
            <person name="Lipzen A."/>
            <person name="Lundell T."/>
            <person name="Morin E."/>
            <person name="Murat C."/>
            <person name="Sun H."/>
            <person name="Tunlid A."/>
            <person name="Henrissat B."/>
            <person name="Grigoriev I.V."/>
            <person name="Hibbett D.S."/>
            <person name="Martin F."/>
            <person name="Nordberg H.P."/>
            <person name="Cantor M.N."/>
            <person name="Hua S.X."/>
        </authorList>
    </citation>
    <scope>NUCLEOTIDE SEQUENCE [LARGE SCALE GENOMIC DNA]</scope>
    <source>
        <strain evidence="1 2">Ve08.2h10</strain>
    </source>
</reference>
<organism evidence="1 2">
    <name type="scientific">Paxillus rubicundulus Ve08.2h10</name>
    <dbReference type="NCBI Taxonomy" id="930991"/>
    <lineage>
        <taxon>Eukaryota</taxon>
        <taxon>Fungi</taxon>
        <taxon>Dikarya</taxon>
        <taxon>Basidiomycota</taxon>
        <taxon>Agaricomycotina</taxon>
        <taxon>Agaricomycetes</taxon>
        <taxon>Agaricomycetidae</taxon>
        <taxon>Boletales</taxon>
        <taxon>Paxilineae</taxon>
        <taxon>Paxillaceae</taxon>
        <taxon>Paxillus</taxon>
    </lineage>
</organism>
<dbReference type="GO" id="GO:0090560">
    <property type="term" value="F:2-(3-amino-3-carboxypropyl)histidine synthase activity"/>
    <property type="evidence" value="ECO:0007669"/>
    <property type="project" value="InterPro"/>
</dbReference>
<evidence type="ECO:0000313" key="2">
    <source>
        <dbReference type="Proteomes" id="UP000054538"/>
    </source>
</evidence>
<dbReference type="STRING" id="930991.A0A0D0E6N0"/>
<proteinExistence type="predicted"/>
<dbReference type="EMBL" id="KN825188">
    <property type="protein sequence ID" value="KIK93395.1"/>
    <property type="molecule type" value="Genomic_DNA"/>
</dbReference>
<dbReference type="Gene3D" id="3.40.50.11840">
    <property type="entry name" value="Diphthamide synthesis DPH1/DPH2 domain 1"/>
    <property type="match status" value="1"/>
</dbReference>
<accession>A0A0D0E6N0</accession>
<dbReference type="NCBIfam" id="TIGR00322">
    <property type="entry name" value="diphth2_R"/>
    <property type="match status" value="1"/>
</dbReference>